<dbReference type="InterPro" id="IPR005119">
    <property type="entry name" value="LysR_subst-bd"/>
</dbReference>
<dbReference type="RefSeq" id="WP_376837634.1">
    <property type="nucleotide sequence ID" value="NZ_JBHMAU010000006.1"/>
</dbReference>
<evidence type="ECO:0000259" key="6">
    <source>
        <dbReference type="Pfam" id="PF03466"/>
    </source>
</evidence>
<keyword evidence="3" id="KW-0238">DNA-binding</keyword>
<dbReference type="CDD" id="cd05466">
    <property type="entry name" value="PBP2_LTTR_substrate"/>
    <property type="match status" value="1"/>
</dbReference>
<feature type="compositionally biased region" description="Low complexity" evidence="5">
    <location>
        <begin position="40"/>
        <end position="52"/>
    </location>
</feature>
<evidence type="ECO:0000256" key="4">
    <source>
        <dbReference type="ARBA" id="ARBA00023163"/>
    </source>
</evidence>
<dbReference type="EMBL" id="JBHMAU010000006">
    <property type="protein sequence ID" value="MFB9774935.1"/>
    <property type="molecule type" value="Genomic_DNA"/>
</dbReference>
<evidence type="ECO:0000256" key="3">
    <source>
        <dbReference type="ARBA" id="ARBA00023125"/>
    </source>
</evidence>
<evidence type="ECO:0000256" key="1">
    <source>
        <dbReference type="ARBA" id="ARBA00009437"/>
    </source>
</evidence>
<dbReference type="Proteomes" id="UP001589707">
    <property type="component" value="Unassembled WGS sequence"/>
</dbReference>
<dbReference type="Gene3D" id="3.40.190.290">
    <property type="match status" value="1"/>
</dbReference>
<feature type="domain" description="LysR substrate-binding" evidence="6">
    <location>
        <begin position="56"/>
        <end position="225"/>
    </location>
</feature>
<accession>A0ABV5WXN2</accession>
<keyword evidence="2" id="KW-0805">Transcription regulation</keyword>
<dbReference type="SUPFAM" id="SSF53850">
    <property type="entry name" value="Periplasmic binding protein-like II"/>
    <property type="match status" value="1"/>
</dbReference>
<feature type="region of interest" description="Disordered" evidence="5">
    <location>
        <begin position="1"/>
        <end position="52"/>
    </location>
</feature>
<organism evidence="7 8">
    <name type="scientific">Brevibacterium otitidis</name>
    <dbReference type="NCBI Taxonomy" id="53364"/>
    <lineage>
        <taxon>Bacteria</taxon>
        <taxon>Bacillati</taxon>
        <taxon>Actinomycetota</taxon>
        <taxon>Actinomycetes</taxon>
        <taxon>Micrococcales</taxon>
        <taxon>Brevibacteriaceae</taxon>
        <taxon>Brevibacterium</taxon>
    </lineage>
</organism>
<keyword evidence="8" id="KW-1185">Reference proteome</keyword>
<comment type="similarity">
    <text evidence="1">Belongs to the LysR transcriptional regulatory family.</text>
</comment>
<sequence length="239" mass="25864">MSHSTNAGAPRGPASWFRMAGAGADRPAGDSFPSGDSFGVASPASKNSSISANSVSHPEVHLRVHHDAVPSLIHDVVSGDLDIAVADRPFERAHLHKRPMVAQSLVLAVNHRDPLARRRRVRLSDLADRQFAEYRSDSALRARIDVACEEAGLHRRSIFEADTIADLLSAVEHGIGIALVPPETMVGHPHLRTVNTEPEIGRELVMVYAANRPPSPATDRFLSTIEYSLTSDGGRRSEP</sequence>
<protein>
    <submittedName>
        <fullName evidence="7">LysR family transcriptional regulator substrate-binding protein</fullName>
    </submittedName>
</protein>
<dbReference type="PANTHER" id="PTHR30346:SF28">
    <property type="entry name" value="HTH-TYPE TRANSCRIPTIONAL REGULATOR CYNR"/>
    <property type="match status" value="1"/>
</dbReference>
<evidence type="ECO:0000313" key="8">
    <source>
        <dbReference type="Proteomes" id="UP001589707"/>
    </source>
</evidence>
<proteinExistence type="inferred from homology"/>
<reference evidence="7 8" key="1">
    <citation type="submission" date="2024-09" db="EMBL/GenBank/DDBJ databases">
        <authorList>
            <person name="Sun Q."/>
            <person name="Mori K."/>
        </authorList>
    </citation>
    <scope>NUCLEOTIDE SEQUENCE [LARGE SCALE GENOMIC DNA]</scope>
    <source>
        <strain evidence="7 8">JCM 11683</strain>
    </source>
</reference>
<keyword evidence="4" id="KW-0804">Transcription</keyword>
<name>A0ABV5WXN2_9MICO</name>
<gene>
    <name evidence="7" type="ORF">ACFFN1_00595</name>
</gene>
<evidence type="ECO:0000313" key="7">
    <source>
        <dbReference type="EMBL" id="MFB9774935.1"/>
    </source>
</evidence>
<dbReference type="PANTHER" id="PTHR30346">
    <property type="entry name" value="TRANSCRIPTIONAL DUAL REGULATOR HCAR-RELATED"/>
    <property type="match status" value="1"/>
</dbReference>
<evidence type="ECO:0000256" key="2">
    <source>
        <dbReference type="ARBA" id="ARBA00023015"/>
    </source>
</evidence>
<evidence type="ECO:0000256" key="5">
    <source>
        <dbReference type="SAM" id="MobiDB-lite"/>
    </source>
</evidence>
<dbReference type="Pfam" id="PF03466">
    <property type="entry name" value="LysR_substrate"/>
    <property type="match status" value="1"/>
</dbReference>
<comment type="caution">
    <text evidence="7">The sequence shown here is derived from an EMBL/GenBank/DDBJ whole genome shotgun (WGS) entry which is preliminary data.</text>
</comment>